<organism evidence="2 3">
    <name type="scientific">Salinirubrum litoreum</name>
    <dbReference type="NCBI Taxonomy" id="1126234"/>
    <lineage>
        <taxon>Archaea</taxon>
        <taxon>Methanobacteriati</taxon>
        <taxon>Methanobacteriota</taxon>
        <taxon>Stenosarchaea group</taxon>
        <taxon>Halobacteria</taxon>
        <taxon>Halobacteriales</taxon>
        <taxon>Haloferacaceae</taxon>
        <taxon>Salinirubrum</taxon>
    </lineage>
</organism>
<dbReference type="RefSeq" id="WP_227230548.1">
    <property type="nucleotide sequence ID" value="NZ_JAJCVJ010000002.1"/>
</dbReference>
<comment type="caution">
    <text evidence="2">The sequence shown here is derived from an EMBL/GenBank/DDBJ whole genome shotgun (WGS) entry which is preliminary data.</text>
</comment>
<keyword evidence="3" id="KW-1185">Reference proteome</keyword>
<accession>A0ABD5RE01</accession>
<dbReference type="Proteomes" id="UP001596201">
    <property type="component" value="Unassembled WGS sequence"/>
</dbReference>
<evidence type="ECO:0000313" key="2">
    <source>
        <dbReference type="EMBL" id="MFC5368284.1"/>
    </source>
</evidence>
<reference evidence="2 3" key="1">
    <citation type="journal article" date="2019" name="Int. J. Syst. Evol. Microbiol.">
        <title>The Global Catalogue of Microorganisms (GCM) 10K type strain sequencing project: providing services to taxonomists for standard genome sequencing and annotation.</title>
        <authorList>
            <consortium name="The Broad Institute Genomics Platform"/>
            <consortium name="The Broad Institute Genome Sequencing Center for Infectious Disease"/>
            <person name="Wu L."/>
            <person name="Ma J."/>
        </authorList>
    </citation>
    <scope>NUCLEOTIDE SEQUENCE [LARGE SCALE GENOMIC DNA]</scope>
    <source>
        <strain evidence="2 3">CGMCC 1.12237</strain>
    </source>
</reference>
<evidence type="ECO:0000256" key="1">
    <source>
        <dbReference type="SAM" id="MobiDB-lite"/>
    </source>
</evidence>
<dbReference type="EMBL" id="JBHSKX010000002">
    <property type="protein sequence ID" value="MFC5368284.1"/>
    <property type="molecule type" value="Genomic_DNA"/>
</dbReference>
<sequence>MPADSPLHLSDAQLDELASRVADVLDARDDLSVSRRQALGAGLLGSAGLLGGYGLGTRTGGGSSPATAASEESDADAGGDTSARIGTGLAFTPPGDVQAALLATYEEHRRGVVRLDPTATYSFADLQIPPYVTLDLNGAWVRPARDANVFEVAPAGHVCNGVVDVPGADIDYESAVVSCDNDYWRVGPGASVMAGPEEPMHDILYDTADKPLRWRCRGPVRGLFLNGPRDSDTTSVGVSLATSASGIAFQSVQEVYVYGFGTGLELRCDAPNSDDGYGFINGNAFERIFCDAQTDAGIALRGTDPDVNANHFLDVQIQPGRSVGSDGTDTCVFVGTGEGNRFLGTVWDPQKIAAHSLWFGAESAENAGAGDENVFVTSERDMGGLRRKVRDDVGLSRSGFVGHAEAVGL</sequence>
<dbReference type="AlphaFoldDB" id="A0ABD5RE01"/>
<proteinExistence type="predicted"/>
<name>A0ABD5RE01_9EURY</name>
<evidence type="ECO:0008006" key="4">
    <source>
        <dbReference type="Google" id="ProtNLM"/>
    </source>
</evidence>
<evidence type="ECO:0000313" key="3">
    <source>
        <dbReference type="Proteomes" id="UP001596201"/>
    </source>
</evidence>
<protein>
    <recommendedName>
        <fullName evidence="4">Right handed beta helix region</fullName>
    </recommendedName>
</protein>
<gene>
    <name evidence="2" type="ORF">ACFPJ5_15250</name>
</gene>
<feature type="region of interest" description="Disordered" evidence="1">
    <location>
        <begin position="60"/>
        <end position="89"/>
    </location>
</feature>